<dbReference type="GeneID" id="116306402"/>
<keyword evidence="11 21" id="KW-1133">Transmembrane helix</keyword>
<keyword evidence="12" id="KW-0333">Golgi apparatus</keyword>
<evidence type="ECO:0000256" key="5">
    <source>
        <dbReference type="ARBA" id="ARBA00017962"/>
    </source>
</evidence>
<comment type="catalytic activity">
    <reaction evidence="20">
        <text>3-O-[beta-D-Xyl-(1-&gt;4)-Rib-ol-P-Rib-ol-P-3-beta-D-GalNAc-(1-&gt;3)-beta-D-GlcNAc-(1-&gt;4)-(O-6-P-alpha-D-Man)]-Thr-[protein] + UDP-alpha-D-glucuronate = 3-O-[beta-D-GlcA-(1-&gt;3)-beta-D-Xyl-(1-&gt;4)-Rib-ol-P-Rib-ol-P-3-beta-D-GalNAc-(1-&gt;3)-beta-D-GlcNAc-(1-&gt;4)-(O-6-P-alpha-D-Man)]-Thr-[protein] + UDP + H(+)</text>
        <dbReference type="Rhea" id="RHEA:46860"/>
        <dbReference type="Rhea" id="RHEA-COMP:15023"/>
        <dbReference type="Rhea" id="RHEA-COMP:17482"/>
        <dbReference type="ChEBI" id="CHEBI:15378"/>
        <dbReference type="ChEBI" id="CHEBI:58052"/>
        <dbReference type="ChEBI" id="CHEBI:58223"/>
        <dbReference type="ChEBI" id="CHEBI:142405"/>
        <dbReference type="ChEBI" id="CHEBI:177336"/>
    </reaction>
</comment>
<evidence type="ECO:0000256" key="12">
    <source>
        <dbReference type="ARBA" id="ARBA00023034"/>
    </source>
</evidence>
<keyword evidence="6" id="KW-0328">Glycosyltransferase</keyword>
<evidence type="ECO:0000256" key="6">
    <source>
        <dbReference type="ARBA" id="ARBA00022676"/>
    </source>
</evidence>
<organism evidence="22 23">
    <name type="scientific">Actinia tenebrosa</name>
    <name type="common">Australian red waratah sea anemone</name>
    <dbReference type="NCBI Taxonomy" id="6105"/>
    <lineage>
        <taxon>Eukaryota</taxon>
        <taxon>Metazoa</taxon>
        <taxon>Cnidaria</taxon>
        <taxon>Anthozoa</taxon>
        <taxon>Hexacorallia</taxon>
        <taxon>Actiniaria</taxon>
        <taxon>Actiniidae</taxon>
        <taxon>Actinia</taxon>
    </lineage>
</organism>
<evidence type="ECO:0000256" key="16">
    <source>
        <dbReference type="ARBA" id="ARBA00030723"/>
    </source>
</evidence>
<dbReference type="Proteomes" id="UP000515163">
    <property type="component" value="Unplaced"/>
</dbReference>
<gene>
    <name evidence="23" type="primary">LOC116306402</name>
</gene>
<keyword evidence="7" id="KW-0808">Transferase</keyword>
<evidence type="ECO:0000256" key="2">
    <source>
        <dbReference type="ARBA" id="ARBA00004323"/>
    </source>
</evidence>
<dbReference type="GO" id="GO:0015020">
    <property type="term" value="F:glucuronosyltransferase activity"/>
    <property type="evidence" value="ECO:0007669"/>
    <property type="project" value="InterPro"/>
</dbReference>
<name>A0A6P8J2L9_ACTTE</name>
<feature type="transmembrane region" description="Helical" evidence="21">
    <location>
        <begin position="12"/>
        <end position="32"/>
    </location>
</feature>
<protein>
    <recommendedName>
        <fullName evidence="5">Beta-1,4-glucuronyltransferase 1</fullName>
    </recommendedName>
    <alternativeName>
        <fullName evidence="16">I-beta-1,3-N-acetylglucosaminyltransferase</fullName>
    </alternativeName>
    <alternativeName>
        <fullName evidence="19">N-acetyllactosaminide beta-1,3-N-acetylglucosaminyltransferase</fullName>
    </alternativeName>
    <alternativeName>
        <fullName evidence="17">Poly-N-acetyllactosamine extension enzyme</fullName>
    </alternativeName>
    <alternativeName>
        <fullName evidence="18">UDP-GlcNAc:betaGal beta-1,3-N-acetylglucosaminyltransferase 1</fullName>
    </alternativeName>
</protein>
<keyword evidence="15" id="KW-0464">Manganese</keyword>
<evidence type="ECO:0000256" key="19">
    <source>
        <dbReference type="ARBA" id="ARBA00033291"/>
    </source>
</evidence>
<dbReference type="KEGG" id="aten:116306402"/>
<comment type="pathway">
    <text evidence="3">Protein modification; protein glycosylation.</text>
</comment>
<evidence type="ECO:0000256" key="4">
    <source>
        <dbReference type="ARBA" id="ARBA00008539"/>
    </source>
</evidence>
<keyword evidence="14" id="KW-0325">Glycoprotein</keyword>
<evidence type="ECO:0000256" key="7">
    <source>
        <dbReference type="ARBA" id="ARBA00022679"/>
    </source>
</evidence>
<comment type="cofactor">
    <cofactor evidence="1">
        <name>Mn(2+)</name>
        <dbReference type="ChEBI" id="CHEBI:29035"/>
    </cofactor>
</comment>
<evidence type="ECO:0000313" key="23">
    <source>
        <dbReference type="RefSeq" id="XP_031572313.1"/>
    </source>
</evidence>
<evidence type="ECO:0000313" key="22">
    <source>
        <dbReference type="Proteomes" id="UP000515163"/>
    </source>
</evidence>
<dbReference type="InParanoid" id="A0A6P8J2L9"/>
<comment type="subcellular location">
    <subcellularLocation>
        <location evidence="2">Golgi apparatus membrane</location>
        <topology evidence="2">Single-pass type II membrane protein</topology>
    </subcellularLocation>
</comment>
<evidence type="ECO:0000256" key="18">
    <source>
        <dbReference type="ARBA" id="ARBA00032181"/>
    </source>
</evidence>
<evidence type="ECO:0000256" key="15">
    <source>
        <dbReference type="ARBA" id="ARBA00023211"/>
    </source>
</evidence>
<dbReference type="AlphaFoldDB" id="A0A6P8J2L9"/>
<comment type="similarity">
    <text evidence="4">Belongs to the glycosyltransferase 49 family.</text>
</comment>
<dbReference type="FunCoup" id="A0A6P8J2L9">
    <property type="interactions" value="290"/>
</dbReference>
<evidence type="ECO:0000256" key="9">
    <source>
        <dbReference type="ARBA" id="ARBA00022723"/>
    </source>
</evidence>
<dbReference type="OrthoDB" id="9974378at2759"/>
<keyword evidence="10" id="KW-0735">Signal-anchor</keyword>
<dbReference type="PANTHER" id="PTHR46420">
    <property type="entry name" value="BETA-1,4-GLUCURONYLTRANSFERASE 1"/>
    <property type="match status" value="1"/>
</dbReference>
<reference evidence="23" key="1">
    <citation type="submission" date="2025-08" db="UniProtKB">
        <authorList>
            <consortium name="RefSeq"/>
        </authorList>
    </citation>
    <scope>IDENTIFICATION</scope>
    <source>
        <tissue evidence="23">Tentacle</tissue>
    </source>
</reference>
<dbReference type="GO" id="GO:0035269">
    <property type="term" value="P:protein O-linked glycosylation via mannose"/>
    <property type="evidence" value="ECO:0007669"/>
    <property type="project" value="TreeGrafter"/>
</dbReference>
<evidence type="ECO:0000256" key="8">
    <source>
        <dbReference type="ARBA" id="ARBA00022692"/>
    </source>
</evidence>
<dbReference type="Pfam" id="PF13896">
    <property type="entry name" value="Glyco_transf_49"/>
    <property type="match status" value="1"/>
</dbReference>
<evidence type="ECO:0000256" key="14">
    <source>
        <dbReference type="ARBA" id="ARBA00023180"/>
    </source>
</evidence>
<dbReference type="GO" id="GO:0000139">
    <property type="term" value="C:Golgi membrane"/>
    <property type="evidence" value="ECO:0007669"/>
    <property type="project" value="UniProtKB-SubCell"/>
</dbReference>
<proteinExistence type="inferred from homology"/>
<evidence type="ECO:0000256" key="11">
    <source>
        <dbReference type="ARBA" id="ARBA00022989"/>
    </source>
</evidence>
<keyword evidence="8 21" id="KW-0812">Transmembrane</keyword>
<dbReference type="InterPro" id="IPR043189">
    <property type="entry name" value="B4GAT1"/>
</dbReference>
<evidence type="ECO:0000256" key="13">
    <source>
        <dbReference type="ARBA" id="ARBA00023136"/>
    </source>
</evidence>
<evidence type="ECO:0000256" key="1">
    <source>
        <dbReference type="ARBA" id="ARBA00001936"/>
    </source>
</evidence>
<dbReference type="UniPathway" id="UPA00378"/>
<accession>A0A6P8J2L9</accession>
<keyword evidence="22" id="KW-1185">Reference proteome</keyword>
<evidence type="ECO:0000256" key="21">
    <source>
        <dbReference type="SAM" id="Phobius"/>
    </source>
</evidence>
<keyword evidence="13 21" id="KW-0472">Membrane</keyword>
<keyword evidence="9" id="KW-0479">Metal-binding</keyword>
<dbReference type="RefSeq" id="XP_031572313.1">
    <property type="nucleotide sequence ID" value="XM_031716453.1"/>
</dbReference>
<evidence type="ECO:0000256" key="10">
    <source>
        <dbReference type="ARBA" id="ARBA00022968"/>
    </source>
</evidence>
<dbReference type="GO" id="GO:0046872">
    <property type="term" value="F:metal ion binding"/>
    <property type="evidence" value="ECO:0007669"/>
    <property type="project" value="UniProtKB-KW"/>
</dbReference>
<evidence type="ECO:0000256" key="20">
    <source>
        <dbReference type="ARBA" id="ARBA00047852"/>
    </source>
</evidence>
<sequence length="416" mass="48427">MNVNFSTGKLVVLLAVLGIGVGFVNFFLVSRFNRQQQSALERNTSGRILSLFSNKNMDFSKLDIDPLGEYRVQPNFMKATGSTRKRHDVSMVTHCTINNLHYLLNLVHHWKGSISIAVIVPGLDIIVAYKSIIGLHICSSKIRERVSFHVVYPLSHPALMNDLMYYAKQARKVTPRSCEEFLVGMQTTGVIQNKNYANIQIPYPNNLLRNIARSNADKDYIFMVDIDMMCNGNLYHDFLKFAEDNNLFGNSQDMRVFVVPAFESQESVSVDLTKNGLIQLWDSGKIQPFYFKACWKCQRPTNYEDWKRHKSKSTGLDISHKVEWEDPWEPFYIGPYHVPMYDDRFKKYGFNRISQVCETHIAGYDFAVLDNAFLVHHGFKNKFHKKKDEENDINRKLFRKFKQELKKKYPDSKRRC</sequence>
<evidence type="ECO:0000256" key="17">
    <source>
        <dbReference type="ARBA" id="ARBA00032175"/>
    </source>
</evidence>
<dbReference type="PANTHER" id="PTHR46420:SF1">
    <property type="entry name" value="BETA-1,4-GLUCURONYLTRANSFERASE 1"/>
    <property type="match status" value="1"/>
</dbReference>
<evidence type="ECO:0000256" key="3">
    <source>
        <dbReference type="ARBA" id="ARBA00004922"/>
    </source>
</evidence>